<evidence type="ECO:0000259" key="1">
    <source>
        <dbReference type="Pfam" id="PF12965"/>
    </source>
</evidence>
<geneLocation type="plasmid" evidence="2">
    <name>plasmid2</name>
</geneLocation>
<name>A0A1Z4JSC0_LEPBY</name>
<dbReference type="PANTHER" id="PTHR34985">
    <property type="entry name" value="SLR0554 PROTEIN"/>
    <property type="match status" value="1"/>
</dbReference>
<dbReference type="InterPro" id="IPR049996">
    <property type="entry name" value="Slr7037-like"/>
</dbReference>
<reference evidence="2 3" key="1">
    <citation type="submission" date="2017-06" db="EMBL/GenBank/DDBJ databases">
        <title>Genome sequencing of cyanobaciteial culture collection at National Institute for Environmental Studies (NIES).</title>
        <authorList>
            <person name="Hirose Y."/>
            <person name="Shimura Y."/>
            <person name="Fujisawa T."/>
            <person name="Nakamura Y."/>
            <person name="Kawachi M."/>
        </authorList>
    </citation>
    <scope>NUCLEOTIDE SEQUENCE [LARGE SCALE GENOMIC DNA]</scope>
    <source>
        <strain evidence="2 3">NIES-2135</strain>
        <plasmid evidence="3">Plasmid Plasmid2 dna</plasmid>
    </source>
</reference>
<dbReference type="AlphaFoldDB" id="A0A1Z4JSC0"/>
<gene>
    <name evidence="2" type="ORF">NIES2135_64570</name>
</gene>
<dbReference type="Pfam" id="PF12965">
    <property type="entry name" value="DUF3854"/>
    <property type="match status" value="1"/>
</dbReference>
<dbReference type="PANTHER" id="PTHR34985:SF1">
    <property type="entry name" value="SLR0554 PROTEIN"/>
    <property type="match status" value="1"/>
</dbReference>
<dbReference type="SUPFAM" id="SSF52540">
    <property type="entry name" value="P-loop containing nucleoside triphosphate hydrolases"/>
    <property type="match status" value="1"/>
</dbReference>
<sequence length="1068" mass="119723">MTSFNEDARQSQEHSFDAGILTSLRSNVLPSQEDTQFESSFADVFRRECLDGSAIAPELFESTIKVVSDIQVSLGGDVESPIADALNWVYKRFGNEARPHQMAALFTNEDGTIWQAKLETPCFDREKGKPRKYETPIGNGSRAFLPTIPASIRDRISARYHVEIPQEGSFWTWLEARPNLPIIWTEGAKKALALLTQGHIAISLYGVNGGYRRLFDGSRALISDVIRFCQVGRPHFLAFDQDESPQTRQRVGCALIRYGNLLEATQSHVSVMTWKGAKGIDDLIVAEGIKALETAYTDALKLCHWKLEHNLFHPLQSPVARSVNAPDLSSLSQATFPQAGIVAFVSPKGSGKTKLLRSLVETSPKVLSATFRIALGRNLANRVGLDWRGDLDKVNGSFITGTGYTLRVGFCVDSLLAIDPEQFQDCDLIIDECIQVVRHLLTSSTCAKDGKRPALLARFRELLKVAKRVFVADADLNDAVLNYLQDLRGDSTPPFIVRNDYQPDGFPVTLIEAPDRTAVTQKLIDAISDLPTGQTIFVATDSKATSQAIAQILDRTFPEKRVLVINSETSGGQIEREFIEQPDRVLTQGIFDVIISSPSMATGVSIEIQGVIREVYGIFTGVAGTDADLSQALSRVREPVPRTVWCTRIGSNFSKVSRATHRREVKKHLFHSTSAMVRLIRSNLREDTALFIDRYSWDDDPHLNLFCELSANQNAAMYQLRDALYVRLRREGNAVTVCSATTNLAVQTLFKETRKEQREQSAIAISHAQDLSFAEIKAIQEMSLDHQPGAQSNERISPEHQQAMSKFHLKEFYGLETVTPEDVLWDQDGKRRVEITSLEVQLEPSLAQNRSVKSLEQQAVWGKSLCAWDLNQIELRRALREELGITKFVDRIIQGAEWTKYDLSEIAQKAREAHHEVKIALHFSINATISDTQIVHELLLQLCLKATFRWSRSVAGHEGEKLKVYSLNSEHWQKVEAILERRKHWRDAGSPLCEELINDTGDPDVDDAPEPECELLEDAQEYGEEVIAILWRGMRESVKARILPKLPPAIMQIIRNVEAYPLLYQATG</sequence>
<organism evidence="2 3">
    <name type="scientific">Leptolyngbya boryana NIES-2135</name>
    <dbReference type="NCBI Taxonomy" id="1973484"/>
    <lineage>
        <taxon>Bacteria</taxon>
        <taxon>Bacillati</taxon>
        <taxon>Cyanobacteriota</taxon>
        <taxon>Cyanophyceae</taxon>
        <taxon>Leptolyngbyales</taxon>
        <taxon>Leptolyngbyaceae</taxon>
        <taxon>Leptolyngbya group</taxon>
        <taxon>Leptolyngbya</taxon>
    </lineage>
</organism>
<accession>A0A1Z4JSC0</accession>
<dbReference type="InterPro" id="IPR027417">
    <property type="entry name" value="P-loop_NTPase"/>
</dbReference>
<keyword evidence="2" id="KW-0614">Plasmid</keyword>
<keyword evidence="3" id="KW-1185">Reference proteome</keyword>
<dbReference type="InterPro" id="IPR024385">
    <property type="entry name" value="DUF3854"/>
</dbReference>
<dbReference type="EMBL" id="AP018205">
    <property type="protein sequence ID" value="BAY59580.1"/>
    <property type="molecule type" value="Genomic_DNA"/>
</dbReference>
<evidence type="ECO:0000313" key="2">
    <source>
        <dbReference type="EMBL" id="BAY59580.1"/>
    </source>
</evidence>
<evidence type="ECO:0000313" key="3">
    <source>
        <dbReference type="Proteomes" id="UP000217895"/>
    </source>
</evidence>
<dbReference type="NCBIfam" id="NF042913">
    <property type="entry name" value="CyRepA1"/>
    <property type="match status" value="1"/>
</dbReference>
<dbReference type="Proteomes" id="UP000217895">
    <property type="component" value="Plasmid Plasmid2 dna"/>
</dbReference>
<feature type="domain" description="DUF3854" evidence="1">
    <location>
        <begin position="170"/>
        <end position="290"/>
    </location>
</feature>
<protein>
    <recommendedName>
        <fullName evidence="1">DUF3854 domain-containing protein</fullName>
    </recommendedName>
</protein>
<proteinExistence type="predicted"/>